<protein>
    <submittedName>
        <fullName evidence="2">Uncharacterized protein</fullName>
    </submittedName>
</protein>
<proteinExistence type="predicted"/>
<dbReference type="AlphaFoldDB" id="A0A9D3YZ73"/>
<dbReference type="EMBL" id="JAIWYP010000014">
    <property type="protein sequence ID" value="KAH3707996.1"/>
    <property type="molecule type" value="Genomic_DNA"/>
</dbReference>
<evidence type="ECO:0000313" key="3">
    <source>
        <dbReference type="Proteomes" id="UP000828390"/>
    </source>
</evidence>
<evidence type="ECO:0000313" key="2">
    <source>
        <dbReference type="EMBL" id="KAH3707996.1"/>
    </source>
</evidence>
<evidence type="ECO:0000256" key="1">
    <source>
        <dbReference type="SAM" id="MobiDB-lite"/>
    </source>
</evidence>
<keyword evidence="3" id="KW-1185">Reference proteome</keyword>
<dbReference type="Proteomes" id="UP000828390">
    <property type="component" value="Unassembled WGS sequence"/>
</dbReference>
<name>A0A9D3YZ73_DREPO</name>
<organism evidence="2 3">
    <name type="scientific">Dreissena polymorpha</name>
    <name type="common">Zebra mussel</name>
    <name type="synonym">Mytilus polymorpha</name>
    <dbReference type="NCBI Taxonomy" id="45954"/>
    <lineage>
        <taxon>Eukaryota</taxon>
        <taxon>Metazoa</taxon>
        <taxon>Spiralia</taxon>
        <taxon>Lophotrochozoa</taxon>
        <taxon>Mollusca</taxon>
        <taxon>Bivalvia</taxon>
        <taxon>Autobranchia</taxon>
        <taxon>Heteroconchia</taxon>
        <taxon>Euheterodonta</taxon>
        <taxon>Imparidentia</taxon>
        <taxon>Neoheterodontei</taxon>
        <taxon>Myida</taxon>
        <taxon>Dreissenoidea</taxon>
        <taxon>Dreissenidae</taxon>
        <taxon>Dreissena</taxon>
    </lineage>
</organism>
<reference evidence="2" key="2">
    <citation type="submission" date="2020-11" db="EMBL/GenBank/DDBJ databases">
        <authorList>
            <person name="McCartney M.A."/>
            <person name="Auch B."/>
            <person name="Kono T."/>
            <person name="Mallez S."/>
            <person name="Becker A."/>
            <person name="Gohl D.M."/>
            <person name="Silverstein K.A.T."/>
            <person name="Koren S."/>
            <person name="Bechman K.B."/>
            <person name="Herman A."/>
            <person name="Abrahante J.E."/>
            <person name="Garbe J."/>
        </authorList>
    </citation>
    <scope>NUCLEOTIDE SEQUENCE</scope>
    <source>
        <strain evidence="2">Duluth1</strain>
        <tissue evidence="2">Whole animal</tissue>
    </source>
</reference>
<feature type="region of interest" description="Disordered" evidence="1">
    <location>
        <begin position="215"/>
        <end position="237"/>
    </location>
</feature>
<comment type="caution">
    <text evidence="2">The sequence shown here is derived from an EMBL/GenBank/DDBJ whole genome shotgun (WGS) entry which is preliminary data.</text>
</comment>
<dbReference type="OrthoDB" id="6118155at2759"/>
<gene>
    <name evidence="2" type="ORF">DPMN_067435</name>
</gene>
<sequence length="237" mass="26237">MALSLTTPRSALRTLNEANIPIQKMQPQKAMSAPSNSFKNVAKQQFKPLGSAPDCSKPGLKIHVDPAPVKTKSKVKEKVIVVEQLPEIEKLFICNPEDEIRPRVDERAESMLRKLTRWGMPCLYGRQELDSSMSDDESDETEHGCKLGDIDEFDRFMANDLATIPEIEEIPLPPLDEIPGIEDLPLPFLDDSIDIEPNMGTLEVWDSSTPLTLSPASKNMGMDSIGDGSDTNMNTSV</sequence>
<accession>A0A9D3YZ73</accession>
<reference evidence="2" key="1">
    <citation type="journal article" date="2019" name="bioRxiv">
        <title>The Genome of the Zebra Mussel, Dreissena polymorpha: A Resource for Invasive Species Research.</title>
        <authorList>
            <person name="McCartney M.A."/>
            <person name="Auch B."/>
            <person name="Kono T."/>
            <person name="Mallez S."/>
            <person name="Zhang Y."/>
            <person name="Obille A."/>
            <person name="Becker A."/>
            <person name="Abrahante J.E."/>
            <person name="Garbe J."/>
            <person name="Badalamenti J.P."/>
            <person name="Herman A."/>
            <person name="Mangelson H."/>
            <person name="Liachko I."/>
            <person name="Sullivan S."/>
            <person name="Sone E.D."/>
            <person name="Koren S."/>
            <person name="Silverstein K.A.T."/>
            <person name="Beckman K.B."/>
            <person name="Gohl D.M."/>
        </authorList>
    </citation>
    <scope>NUCLEOTIDE SEQUENCE</scope>
    <source>
        <strain evidence="2">Duluth1</strain>
        <tissue evidence="2">Whole animal</tissue>
    </source>
</reference>